<evidence type="ECO:0000259" key="6">
    <source>
        <dbReference type="Pfam" id="PF07980"/>
    </source>
</evidence>
<evidence type="ECO:0000313" key="8">
    <source>
        <dbReference type="EMBL" id="KGO93615.1"/>
    </source>
</evidence>
<accession>A0A0A2MZI0</accession>
<keyword evidence="9" id="KW-1185">Reference proteome</keyword>
<evidence type="ECO:0000256" key="4">
    <source>
        <dbReference type="ARBA" id="ARBA00023136"/>
    </source>
</evidence>
<dbReference type="OrthoDB" id="5694214at2"/>
<dbReference type="PROSITE" id="PS51257">
    <property type="entry name" value="PROKAR_LIPOPROTEIN"/>
    <property type="match status" value="1"/>
</dbReference>
<comment type="subcellular location">
    <subcellularLocation>
        <location evidence="1">Cell outer membrane</location>
    </subcellularLocation>
</comment>
<dbReference type="EMBL" id="JRLY01000004">
    <property type="protein sequence ID" value="KGO93615.1"/>
    <property type="molecule type" value="Genomic_DNA"/>
</dbReference>
<feature type="domain" description="RagB/SusD" evidence="6">
    <location>
        <begin position="270"/>
        <end position="543"/>
    </location>
</feature>
<keyword evidence="5" id="KW-0998">Cell outer membrane</keyword>
<evidence type="ECO:0000256" key="5">
    <source>
        <dbReference type="ARBA" id="ARBA00023237"/>
    </source>
</evidence>
<evidence type="ECO:0000313" key="9">
    <source>
        <dbReference type="Proteomes" id="UP000030111"/>
    </source>
</evidence>
<keyword evidence="4" id="KW-0472">Membrane</keyword>
<dbReference type="RefSeq" id="WP_026991806.1">
    <property type="nucleotide sequence ID" value="NZ_JRLY01000004.1"/>
</dbReference>
<organism evidence="8 9">
    <name type="scientific">Flavobacterium subsaxonicum WB 4.1-42 = DSM 21790</name>
    <dbReference type="NCBI Taxonomy" id="1121898"/>
    <lineage>
        <taxon>Bacteria</taxon>
        <taxon>Pseudomonadati</taxon>
        <taxon>Bacteroidota</taxon>
        <taxon>Flavobacteriia</taxon>
        <taxon>Flavobacteriales</taxon>
        <taxon>Flavobacteriaceae</taxon>
        <taxon>Flavobacterium</taxon>
    </lineage>
</organism>
<feature type="domain" description="SusD-like N-terminal" evidence="7">
    <location>
        <begin position="109"/>
        <end position="227"/>
    </location>
</feature>
<gene>
    <name evidence="8" type="ORF">Q766_06520</name>
</gene>
<reference evidence="8 9" key="1">
    <citation type="submission" date="2013-09" db="EMBL/GenBank/DDBJ databases">
        <authorList>
            <person name="Zeng Z."/>
            <person name="Chen C."/>
        </authorList>
    </citation>
    <scope>NUCLEOTIDE SEQUENCE [LARGE SCALE GENOMIC DNA]</scope>
    <source>
        <strain evidence="8 9">WB 4.1-42</strain>
    </source>
</reference>
<comment type="similarity">
    <text evidence="2">Belongs to the SusD family.</text>
</comment>
<proteinExistence type="inferred from homology"/>
<dbReference type="eggNOG" id="COG1435">
    <property type="taxonomic scope" value="Bacteria"/>
</dbReference>
<dbReference type="GO" id="GO:0009279">
    <property type="term" value="C:cell outer membrane"/>
    <property type="evidence" value="ECO:0007669"/>
    <property type="project" value="UniProtKB-SubCell"/>
</dbReference>
<keyword evidence="3" id="KW-0732">Signal</keyword>
<evidence type="ECO:0000256" key="2">
    <source>
        <dbReference type="ARBA" id="ARBA00006275"/>
    </source>
</evidence>
<evidence type="ECO:0000259" key="7">
    <source>
        <dbReference type="Pfam" id="PF14322"/>
    </source>
</evidence>
<evidence type="ECO:0000256" key="3">
    <source>
        <dbReference type="ARBA" id="ARBA00022729"/>
    </source>
</evidence>
<dbReference type="Proteomes" id="UP000030111">
    <property type="component" value="Unassembled WGS sequence"/>
</dbReference>
<evidence type="ECO:0000256" key="1">
    <source>
        <dbReference type="ARBA" id="ARBA00004442"/>
    </source>
</evidence>
<dbReference type="Pfam" id="PF07980">
    <property type="entry name" value="SusD_RagB"/>
    <property type="match status" value="1"/>
</dbReference>
<dbReference type="SUPFAM" id="SSF48452">
    <property type="entry name" value="TPR-like"/>
    <property type="match status" value="1"/>
</dbReference>
<dbReference type="AlphaFoldDB" id="A0A0A2MZI0"/>
<sequence>MKTIKYKFLSPAKALCVITMSVLTIGCTEDFLDKQPLDQISDATFWKTENDAMLALTGCYNIGAYWAGQDFFNGISLLWLDLAAGDGSEKEFYPDHMTDGTLNSSYWVTAAYWSNTYGKISKCNNFLDHIDAVPMDEVKKAMMKAEIRTLRAYCYFNLALYFGNVPLSTHLLTVEEANNIPQTSRADVWAFAEQELAASYPDLPSTRPSNEDGRITAGASLAFLGRVQMAEQKWHDAALTYKQIIDSQVYIIDQAGFAQLFWQTGESSKEVIFSTQYQPDVYAQVLPQYLYPETYGGWHQFSPYNELVQSYECTDGKTIELSPLYNSSTPYDNRDPRLDYTIMISDRTQFKGVTYVSRPDSSSPDRISRYSWSGYCINKLMDPTFDGNLMNYGGNFPVVRYPEVLLGYLESKLEAGEGITQSLLDETVNLIRNRPTVNMPDVTTTDPNAVREILRRERKVELAFEGIHYYDILRWGTAGQELNRQFTGMKLTNTPESYSDYPVDSNGFYIYQRRNFIVGVNELWPIPQTELNINKNLVQNPGY</sequence>
<dbReference type="InterPro" id="IPR011990">
    <property type="entry name" value="TPR-like_helical_dom_sf"/>
</dbReference>
<comment type="caution">
    <text evidence="8">The sequence shown here is derived from an EMBL/GenBank/DDBJ whole genome shotgun (WGS) entry which is preliminary data.</text>
</comment>
<protein>
    <submittedName>
        <fullName evidence="8">Glycan metabolism protein RagB</fullName>
    </submittedName>
</protein>
<dbReference type="CDD" id="cd08977">
    <property type="entry name" value="SusD"/>
    <property type="match status" value="1"/>
</dbReference>
<dbReference type="Gene3D" id="1.25.40.390">
    <property type="match status" value="1"/>
</dbReference>
<dbReference type="Pfam" id="PF14322">
    <property type="entry name" value="SusD-like_3"/>
    <property type="match status" value="1"/>
</dbReference>
<name>A0A0A2MZI0_9FLAO</name>
<dbReference type="InterPro" id="IPR033985">
    <property type="entry name" value="SusD-like_N"/>
</dbReference>
<dbReference type="InterPro" id="IPR012944">
    <property type="entry name" value="SusD_RagB_dom"/>
</dbReference>
<dbReference type="STRING" id="1121898.GCA_000422725_00344"/>